<keyword evidence="2" id="KW-1185">Reference proteome</keyword>
<sequence>MKFFLACFGFPVKRKKKRKSFVSPDDDGSYRPLTSFLEEDDGCIGVVGDPRLSRSLSSSVRGVRSGLTRKKVRFDLNVQAYEPLPPGDSFFCRSDGEEIIEETEPMVSSMGRLAFPSNYRYQNCRDSSDEEDGSLYEDDDGLVFEQDDDEYFGDDEAWKRDRHQLKGRSHRCGSIVQSDSVCTSFEEKNSFPRSVEDNKSIPVLHPAASTRLKENACFRDGYARTVLNPVENTVQRKMIKAEPKLPDQKQNKENRESKRELHPVPSKSRNTSKRPVTSCETKSRTQHVPVNASLSAWLVPVEP</sequence>
<gene>
    <name evidence="1" type="ORF">MLD38_016958</name>
</gene>
<organism evidence="1 2">
    <name type="scientific">Melastoma candidum</name>
    <dbReference type="NCBI Taxonomy" id="119954"/>
    <lineage>
        <taxon>Eukaryota</taxon>
        <taxon>Viridiplantae</taxon>
        <taxon>Streptophyta</taxon>
        <taxon>Embryophyta</taxon>
        <taxon>Tracheophyta</taxon>
        <taxon>Spermatophyta</taxon>
        <taxon>Magnoliopsida</taxon>
        <taxon>eudicotyledons</taxon>
        <taxon>Gunneridae</taxon>
        <taxon>Pentapetalae</taxon>
        <taxon>rosids</taxon>
        <taxon>malvids</taxon>
        <taxon>Myrtales</taxon>
        <taxon>Melastomataceae</taxon>
        <taxon>Melastomatoideae</taxon>
        <taxon>Melastomateae</taxon>
        <taxon>Melastoma</taxon>
    </lineage>
</organism>
<reference evidence="2" key="1">
    <citation type="journal article" date="2023" name="Front. Plant Sci.">
        <title>Chromosomal-level genome assembly of Melastoma candidum provides insights into trichome evolution.</title>
        <authorList>
            <person name="Zhong Y."/>
            <person name="Wu W."/>
            <person name="Sun C."/>
            <person name="Zou P."/>
            <person name="Liu Y."/>
            <person name="Dai S."/>
            <person name="Zhou R."/>
        </authorList>
    </citation>
    <scope>NUCLEOTIDE SEQUENCE [LARGE SCALE GENOMIC DNA]</scope>
</reference>
<proteinExistence type="predicted"/>
<accession>A0ACB9QP95</accession>
<evidence type="ECO:0000313" key="2">
    <source>
        <dbReference type="Proteomes" id="UP001057402"/>
    </source>
</evidence>
<evidence type="ECO:0000313" key="1">
    <source>
        <dbReference type="EMBL" id="KAI4368399.1"/>
    </source>
</evidence>
<comment type="caution">
    <text evidence="1">The sequence shown here is derived from an EMBL/GenBank/DDBJ whole genome shotgun (WGS) entry which is preliminary data.</text>
</comment>
<name>A0ACB9QP95_9MYRT</name>
<dbReference type="EMBL" id="CM042884">
    <property type="protein sequence ID" value="KAI4368399.1"/>
    <property type="molecule type" value="Genomic_DNA"/>
</dbReference>
<protein>
    <submittedName>
        <fullName evidence="1">Uncharacterized protein</fullName>
    </submittedName>
</protein>
<dbReference type="Proteomes" id="UP001057402">
    <property type="component" value="Chromosome 5"/>
</dbReference>